<sequence length="104" mass="11256">MEAEAAEGGPTLYPLVKATFRLGDETHDVCARKGTTLSGQLASFKEESMEILKEFITKHNAPAEVPDEPLEGSDGEDDGEIPAKPPVKKRKSEESPPGPSFKFL</sequence>
<evidence type="ECO:0000256" key="1">
    <source>
        <dbReference type="SAM" id="MobiDB-lite"/>
    </source>
</evidence>
<evidence type="ECO:0000313" key="2">
    <source>
        <dbReference type="EnsemblPlants" id="Kaladp0003s0132.1.v1.1"/>
    </source>
</evidence>
<accession>A0A7N0R9X8</accession>
<dbReference type="EnsemblPlants" id="Kaladp0003s0132.1.v1.1">
    <property type="protein sequence ID" value="Kaladp0003s0132.1.v1.1"/>
    <property type="gene ID" value="Kaladp0003s0132.v1.1"/>
</dbReference>
<proteinExistence type="predicted"/>
<protein>
    <submittedName>
        <fullName evidence="2">Uncharacterized protein</fullName>
    </submittedName>
</protein>
<dbReference type="OMA" id="MDAQMQE"/>
<dbReference type="Gramene" id="Kaladp0003s0132.1.v1.1">
    <property type="protein sequence ID" value="Kaladp0003s0132.1.v1.1"/>
    <property type="gene ID" value="Kaladp0003s0132.v1.1"/>
</dbReference>
<dbReference type="PANTHER" id="PTHR37194:SF2">
    <property type="entry name" value="T2E6.7-RELATED"/>
    <property type="match status" value="1"/>
</dbReference>
<organism evidence="2 3">
    <name type="scientific">Kalanchoe fedtschenkoi</name>
    <name type="common">Lavender scallops</name>
    <name type="synonym">South American air plant</name>
    <dbReference type="NCBI Taxonomy" id="63787"/>
    <lineage>
        <taxon>Eukaryota</taxon>
        <taxon>Viridiplantae</taxon>
        <taxon>Streptophyta</taxon>
        <taxon>Embryophyta</taxon>
        <taxon>Tracheophyta</taxon>
        <taxon>Spermatophyta</taxon>
        <taxon>Magnoliopsida</taxon>
        <taxon>eudicotyledons</taxon>
        <taxon>Gunneridae</taxon>
        <taxon>Pentapetalae</taxon>
        <taxon>Saxifragales</taxon>
        <taxon>Crassulaceae</taxon>
        <taxon>Kalanchoe</taxon>
    </lineage>
</organism>
<dbReference type="PANTHER" id="PTHR37194">
    <property type="entry name" value="T2E6.7-RELATED"/>
    <property type="match status" value="1"/>
</dbReference>
<dbReference type="AlphaFoldDB" id="A0A7N0R9X8"/>
<name>A0A7N0R9X8_KALFE</name>
<keyword evidence="3" id="KW-1185">Reference proteome</keyword>
<dbReference type="Proteomes" id="UP000594263">
    <property type="component" value="Unplaced"/>
</dbReference>
<feature type="compositionally biased region" description="Acidic residues" evidence="1">
    <location>
        <begin position="65"/>
        <end position="80"/>
    </location>
</feature>
<reference evidence="2" key="1">
    <citation type="submission" date="2021-01" db="UniProtKB">
        <authorList>
            <consortium name="EnsemblPlants"/>
        </authorList>
    </citation>
    <scope>IDENTIFICATION</scope>
</reference>
<evidence type="ECO:0000313" key="3">
    <source>
        <dbReference type="Proteomes" id="UP000594263"/>
    </source>
</evidence>
<feature type="region of interest" description="Disordered" evidence="1">
    <location>
        <begin position="57"/>
        <end position="104"/>
    </location>
</feature>